<evidence type="ECO:0000313" key="10">
    <source>
        <dbReference type="Proteomes" id="UP000183940"/>
    </source>
</evidence>
<comment type="caution">
    <text evidence="9">The sequence shown here is derived from an EMBL/GenBank/DDBJ whole genome shotgun (WGS) entry which is preliminary data.</text>
</comment>
<dbReference type="Proteomes" id="UP000183940">
    <property type="component" value="Unassembled WGS sequence"/>
</dbReference>
<evidence type="ECO:0000313" key="9">
    <source>
        <dbReference type="EMBL" id="OJJ27651.1"/>
    </source>
</evidence>
<feature type="domain" description="PBS-linker" evidence="8">
    <location>
        <begin position="2"/>
        <end position="183"/>
    </location>
</feature>
<keyword evidence="6" id="KW-0472">Membrane</keyword>
<keyword evidence="5" id="KW-0793">Thylakoid</keyword>
<evidence type="ECO:0000256" key="1">
    <source>
        <dbReference type="ARBA" id="ARBA00004445"/>
    </source>
</evidence>
<keyword evidence="2" id="KW-0602">Photosynthesis</keyword>
<keyword evidence="4 7" id="KW-0605">Phycobilisome</keyword>
<sequence length="335" mass="38282">MAPSEDRSAQFYQAYQPFKETAPVELCSGFSDTDAQIAIRAVYRQVLGNAHVMESERLTVPESQLKRGQLSVREFVRQVAKSDLYRSRFFENCYRYRAIELNFKHLLGRAPDNFEEMRYHSTVLDQSGFEADIDTYLDSDEYQTTFGESIVPYYRGYRTQPGQSMLEFTNMLQLLRSASSSDKDLATQNKPQLTRALIQNSPYGQLKVKDVSEILAEVLRPKYQFMTTTRITAEQAANDLALQQRMQEQAEEIDRLQKQLADLRPFAAIGATQAKSDWRSSVVSASEETSASLQQQADAQSALIALLQEQLAETRRYATIGEARLNKWRSRIFNG</sequence>
<evidence type="ECO:0000256" key="3">
    <source>
        <dbReference type="ARBA" id="ARBA00022549"/>
    </source>
</evidence>
<reference evidence="9" key="1">
    <citation type="submission" date="2016-10" db="EMBL/GenBank/DDBJ databases">
        <title>CRISPR-Cas defence system in Roseofilum reptotaenium: evidence of a bacteriophage-cyanobacterium arms race in the coral black band disease.</title>
        <authorList>
            <person name="Buerger P."/>
            <person name="Wood-Charlson E.M."/>
            <person name="Weynberg K.D."/>
            <person name="Willis B."/>
            <person name="Van Oppen M.J."/>
        </authorList>
    </citation>
    <scope>NUCLEOTIDE SEQUENCE [LARGE SCALE GENOMIC DNA]</scope>
    <source>
        <strain evidence="9">AO1-A</strain>
    </source>
</reference>
<gene>
    <name evidence="9" type="ORF">BI308_00910</name>
</gene>
<evidence type="ECO:0000256" key="6">
    <source>
        <dbReference type="ARBA" id="ARBA00023136"/>
    </source>
</evidence>
<evidence type="ECO:0000256" key="7">
    <source>
        <dbReference type="PROSITE-ProRule" id="PRU00775"/>
    </source>
</evidence>
<dbReference type="AlphaFoldDB" id="A0A1L9QY88"/>
<dbReference type="GO" id="GO:0015979">
    <property type="term" value="P:photosynthesis"/>
    <property type="evidence" value="ECO:0007669"/>
    <property type="project" value="UniProtKB-KW"/>
</dbReference>
<organism evidence="9 10">
    <name type="scientific">Roseofilum reptotaenium AO1-A</name>
    <dbReference type="NCBI Taxonomy" id="1925591"/>
    <lineage>
        <taxon>Bacteria</taxon>
        <taxon>Bacillati</taxon>
        <taxon>Cyanobacteriota</taxon>
        <taxon>Cyanophyceae</taxon>
        <taxon>Desertifilales</taxon>
        <taxon>Desertifilaceae</taxon>
        <taxon>Roseofilum</taxon>
    </lineage>
</organism>
<dbReference type="PANTHER" id="PTHR34011:SF6">
    <property type="entry name" value="PHYCOBILIPROTEIN APCE"/>
    <property type="match status" value="1"/>
</dbReference>
<dbReference type="InterPro" id="IPR001297">
    <property type="entry name" value="PBS_linker_dom"/>
</dbReference>
<dbReference type="STRING" id="1925591.BI308_00910"/>
<accession>A0A1L9QY88</accession>
<evidence type="ECO:0000256" key="5">
    <source>
        <dbReference type="ARBA" id="ARBA00023078"/>
    </source>
</evidence>
<name>A0A1L9QY88_9CYAN</name>
<comment type="subcellular location">
    <subcellularLocation>
        <location evidence="1">Cellular thylakoid membrane</location>
        <topology evidence="1">Peripheral membrane protein</topology>
        <orientation evidence="1">Cytoplasmic side</orientation>
    </subcellularLocation>
</comment>
<dbReference type="InterPro" id="IPR038255">
    <property type="entry name" value="PBS_linker_sf"/>
</dbReference>
<dbReference type="PANTHER" id="PTHR34011">
    <property type="entry name" value="PHYCOBILISOME 32.1 KDA LINKER POLYPEPTIDE, PHYCOCYANIN-ASSOCIATED, ROD 2-RELATED"/>
    <property type="match status" value="1"/>
</dbReference>
<dbReference type="EMBL" id="MLAW01000001">
    <property type="protein sequence ID" value="OJJ27651.1"/>
    <property type="molecule type" value="Genomic_DNA"/>
</dbReference>
<dbReference type="Gene3D" id="1.10.3130.20">
    <property type="entry name" value="Phycobilisome linker domain"/>
    <property type="match status" value="1"/>
</dbReference>
<keyword evidence="3" id="KW-0042">Antenna complex</keyword>
<proteinExistence type="inferred from homology"/>
<evidence type="ECO:0000256" key="2">
    <source>
        <dbReference type="ARBA" id="ARBA00022531"/>
    </source>
</evidence>
<dbReference type="PROSITE" id="PS51445">
    <property type="entry name" value="PBS_LINKER"/>
    <property type="match status" value="1"/>
</dbReference>
<dbReference type="GO" id="GO:0030089">
    <property type="term" value="C:phycobilisome"/>
    <property type="evidence" value="ECO:0007669"/>
    <property type="project" value="UniProtKB-UniRule"/>
</dbReference>
<dbReference type="Pfam" id="PF00427">
    <property type="entry name" value="PBS_linker_poly"/>
    <property type="match status" value="1"/>
</dbReference>
<evidence type="ECO:0000259" key="8">
    <source>
        <dbReference type="PROSITE" id="PS51445"/>
    </source>
</evidence>
<comment type="similarity">
    <text evidence="7">Belongs to the phycobilisome linker protein family.</text>
</comment>
<evidence type="ECO:0000256" key="4">
    <source>
        <dbReference type="ARBA" id="ARBA00022738"/>
    </source>
</evidence>
<protein>
    <recommendedName>
        <fullName evidence="8">PBS-linker domain-containing protein</fullName>
    </recommendedName>
</protein>
<keyword evidence="10" id="KW-1185">Reference proteome</keyword>
<dbReference type="GO" id="GO:0031676">
    <property type="term" value="C:plasma membrane-derived thylakoid membrane"/>
    <property type="evidence" value="ECO:0007669"/>
    <property type="project" value="UniProtKB-SubCell"/>
</dbReference>